<feature type="domain" description="DNA methylase N-4/N-6" evidence="4">
    <location>
        <begin position="11"/>
        <end position="93"/>
    </location>
</feature>
<dbReference type="InterPro" id="IPR001091">
    <property type="entry name" value="RM_Methyltransferase"/>
</dbReference>
<dbReference type="GO" id="GO:0003677">
    <property type="term" value="F:DNA binding"/>
    <property type="evidence" value="ECO:0007669"/>
    <property type="project" value="InterPro"/>
</dbReference>
<evidence type="ECO:0000259" key="4">
    <source>
        <dbReference type="Pfam" id="PF01555"/>
    </source>
</evidence>
<protein>
    <recommendedName>
        <fullName evidence="3">Methyltransferase</fullName>
        <ecNumber evidence="3">2.1.1.-</ecNumber>
    </recommendedName>
</protein>
<keyword evidence="6" id="KW-1185">Reference proteome</keyword>
<accession>A0A7M1AWH1</accession>
<evidence type="ECO:0000313" key="5">
    <source>
        <dbReference type="EMBL" id="QOP41813.1"/>
    </source>
</evidence>
<name>A0A7M1AWH1_9BACT</name>
<dbReference type="KEGG" id="smax:FJR03_08725"/>
<evidence type="ECO:0000313" key="6">
    <source>
        <dbReference type="Proteomes" id="UP000593910"/>
    </source>
</evidence>
<gene>
    <name evidence="5" type="ORF">FJR03_08725</name>
</gene>
<proteinExistence type="inferred from homology"/>
<dbReference type="EMBL" id="CP041165">
    <property type="protein sequence ID" value="QOP41813.1"/>
    <property type="molecule type" value="Genomic_DNA"/>
</dbReference>
<dbReference type="RefSeq" id="WP_193113134.1">
    <property type="nucleotide sequence ID" value="NZ_CP041165.1"/>
</dbReference>
<dbReference type="AlphaFoldDB" id="A0A7M1AWH1"/>
<evidence type="ECO:0000256" key="1">
    <source>
        <dbReference type="ARBA" id="ARBA00022603"/>
    </source>
</evidence>
<dbReference type="PRINTS" id="PR00508">
    <property type="entry name" value="S21N4MTFRASE"/>
</dbReference>
<evidence type="ECO:0000256" key="3">
    <source>
        <dbReference type="RuleBase" id="RU362026"/>
    </source>
</evidence>
<organism evidence="5 6">
    <name type="scientific">Sulfurimonas marina</name>
    <dbReference type="NCBI Taxonomy" id="2590551"/>
    <lineage>
        <taxon>Bacteria</taxon>
        <taxon>Pseudomonadati</taxon>
        <taxon>Campylobacterota</taxon>
        <taxon>Epsilonproteobacteria</taxon>
        <taxon>Campylobacterales</taxon>
        <taxon>Sulfurimonadaceae</taxon>
        <taxon>Sulfurimonas</taxon>
    </lineage>
</organism>
<dbReference type="EC" id="2.1.1.-" evidence="3"/>
<evidence type="ECO:0000256" key="2">
    <source>
        <dbReference type="ARBA" id="ARBA00022679"/>
    </source>
</evidence>
<comment type="similarity">
    <text evidence="3">Belongs to the N(4)/N(6)-methyltransferase family.</text>
</comment>
<dbReference type="InterPro" id="IPR002941">
    <property type="entry name" value="DNA_methylase_N4/N6"/>
</dbReference>
<sequence>MKYNDLNLKEWKKIDINTDSLWIINERDKSGKHKNIYHGNFVPQIPNELIRRYTKEKETILEPFMGSGTTLFECERLHRKYIGFDINQNMIDYVHSSMKDGLTTYPDYYIENANSLNNKLIEKHINLASQQFHQSEKVQFVLMHPPYMDIVKFTDNHNDLSQIDDVELFLKKFKNICTNFLQYLENDRYFAVVIGDVYKNSEVIPLGFYCMDMIQKNFNVKLKGTIVKNIEGNRGKQGSGGIWRYRALNSDYYIFKHEYIFVFKKVK</sequence>
<dbReference type="SUPFAM" id="SSF53335">
    <property type="entry name" value="S-adenosyl-L-methionine-dependent methyltransferases"/>
    <property type="match status" value="2"/>
</dbReference>
<reference evidence="5 6" key="1">
    <citation type="submission" date="2019-06" db="EMBL/GenBank/DDBJ databases">
        <title>Sulfurimonas gotlandica sp. nov., a chemoautotrophic and psychrotolerant epsilonproteobacterium isolated from a pelagic redoxcline, and an emended description of the genus Sulfurimonas.</title>
        <authorList>
            <person name="Wang S."/>
            <person name="Jiang L."/>
            <person name="Shao Z."/>
        </authorList>
    </citation>
    <scope>NUCLEOTIDE SEQUENCE [LARGE SCALE GENOMIC DNA]</scope>
    <source>
        <strain evidence="5 6">B2</strain>
    </source>
</reference>
<keyword evidence="2 5" id="KW-0808">Transferase</keyword>
<dbReference type="InterPro" id="IPR029063">
    <property type="entry name" value="SAM-dependent_MTases_sf"/>
</dbReference>
<dbReference type="Proteomes" id="UP000593910">
    <property type="component" value="Chromosome"/>
</dbReference>
<dbReference type="GO" id="GO:0008170">
    <property type="term" value="F:N-methyltransferase activity"/>
    <property type="evidence" value="ECO:0007669"/>
    <property type="project" value="InterPro"/>
</dbReference>
<keyword evidence="1 5" id="KW-0489">Methyltransferase</keyword>
<dbReference type="Pfam" id="PF01555">
    <property type="entry name" value="N6_N4_Mtase"/>
    <property type="match status" value="1"/>
</dbReference>
<dbReference type="Gene3D" id="3.40.50.150">
    <property type="entry name" value="Vaccinia Virus protein VP39"/>
    <property type="match status" value="2"/>
</dbReference>
<dbReference type="GO" id="GO:0032259">
    <property type="term" value="P:methylation"/>
    <property type="evidence" value="ECO:0007669"/>
    <property type="project" value="UniProtKB-KW"/>
</dbReference>
<dbReference type="REBASE" id="450995">
    <property type="entry name" value="M1.SspB2ORF8725P"/>
</dbReference>